<organism evidence="3 4">
    <name type="scientific">Candidatus Enterococcus ikei</name>
    <dbReference type="NCBI Taxonomy" id="2815326"/>
    <lineage>
        <taxon>Bacteria</taxon>
        <taxon>Bacillati</taxon>
        <taxon>Bacillota</taxon>
        <taxon>Bacilli</taxon>
        <taxon>Lactobacillales</taxon>
        <taxon>Enterococcaceae</taxon>
        <taxon>Enterococcus</taxon>
    </lineage>
</organism>
<dbReference type="RefSeq" id="WP_207111103.1">
    <property type="nucleotide sequence ID" value="NZ_JAFLWD010000003.1"/>
</dbReference>
<protein>
    <submittedName>
        <fullName evidence="3">DUF4767 domain-containing protein</fullName>
    </submittedName>
</protein>
<dbReference type="EMBL" id="JAFLWD010000003">
    <property type="protein sequence ID" value="MBO0438994.1"/>
    <property type="molecule type" value="Genomic_DNA"/>
</dbReference>
<feature type="region of interest" description="Disordered" evidence="1">
    <location>
        <begin position="25"/>
        <end position="71"/>
    </location>
</feature>
<accession>A0ABS3GUQ6</accession>
<keyword evidence="4" id="KW-1185">Reference proteome</keyword>
<name>A0ABS3GUQ6_9ENTE</name>
<evidence type="ECO:0000256" key="1">
    <source>
        <dbReference type="SAM" id="MobiDB-lite"/>
    </source>
</evidence>
<evidence type="ECO:0000313" key="4">
    <source>
        <dbReference type="Proteomes" id="UP000664632"/>
    </source>
</evidence>
<gene>
    <name evidence="3" type="ORF">JZO69_01285</name>
</gene>
<feature type="domain" description="DUF4767" evidence="2">
    <location>
        <begin position="71"/>
        <end position="206"/>
    </location>
</feature>
<dbReference type="PROSITE" id="PS51257">
    <property type="entry name" value="PROKAR_LIPOPROTEIN"/>
    <property type="match status" value="1"/>
</dbReference>
<dbReference type="Proteomes" id="UP000664632">
    <property type="component" value="Unassembled WGS sequence"/>
</dbReference>
<dbReference type="InterPro" id="IPR031927">
    <property type="entry name" value="DUF4767"/>
</dbReference>
<comment type="caution">
    <text evidence="3">The sequence shown here is derived from an EMBL/GenBank/DDBJ whole genome shotgun (WGS) entry which is preliminary data.</text>
</comment>
<dbReference type="Pfam" id="PF15983">
    <property type="entry name" value="DUF4767"/>
    <property type="match status" value="1"/>
</dbReference>
<proteinExistence type="predicted"/>
<feature type="compositionally biased region" description="Polar residues" evidence="1">
    <location>
        <begin position="28"/>
        <end position="41"/>
    </location>
</feature>
<sequence length="336" mass="37775">MNHLIRSGIVGLSLLILLGACSKGEPNGSKSANSNRSTVFETTKVDKKETLPSSTETKTEETKQSDDKKVSWTEKNASDLQQFMSSWGDTMGQEYKEYSKENNVNFYGLSIPSGLLENKMRPKINNEFVEMSWLQSSQKEGSYTILTVYSDIETTPSVGGHCYLFTMYQNRPVVLVTMQNQGNTENTIVFKETDNQELKNGFNQIIEGTYVPQQNQSEEQVNNQNLDEATLKTIEFLKGTYYKGAKGDPVFTIDDMYYTDLVMNKKYKIASITSTEEDHTVYTIAWDTADFEQRYGAGSVGPGPQPFIYKLVIGIQGNGFALVDMSGQSYTQTHME</sequence>
<feature type="compositionally biased region" description="Basic and acidic residues" evidence="1">
    <location>
        <begin position="57"/>
        <end position="71"/>
    </location>
</feature>
<evidence type="ECO:0000313" key="3">
    <source>
        <dbReference type="EMBL" id="MBO0438994.1"/>
    </source>
</evidence>
<evidence type="ECO:0000259" key="2">
    <source>
        <dbReference type="Pfam" id="PF15983"/>
    </source>
</evidence>
<reference evidence="3 4" key="1">
    <citation type="submission" date="2021-03" db="EMBL/GenBank/DDBJ databases">
        <title>Enterococcal diversity collection.</title>
        <authorList>
            <person name="Gilmore M.S."/>
            <person name="Schwartzman J."/>
            <person name="Van Tyne D."/>
            <person name="Martin M."/>
            <person name="Earl A.M."/>
            <person name="Manson A.L."/>
            <person name="Straub T."/>
            <person name="Salamzade R."/>
            <person name="Saavedra J."/>
            <person name="Lebreton F."/>
            <person name="Prichula J."/>
            <person name="Schaufler K."/>
            <person name="Gaca A."/>
            <person name="Sgardioli B."/>
            <person name="Wagenaar J."/>
            <person name="Strong T."/>
        </authorList>
    </citation>
    <scope>NUCLEOTIDE SEQUENCE [LARGE SCALE GENOMIC DNA]</scope>
    <source>
        <strain evidence="3 4">DIV0869a</strain>
    </source>
</reference>